<dbReference type="SMART" id="SM00320">
    <property type="entry name" value="WD40"/>
    <property type="match status" value="7"/>
</dbReference>
<name>A0A0L0DDL5_THETB</name>
<dbReference type="RefSeq" id="XP_013757041.1">
    <property type="nucleotide sequence ID" value="XM_013901587.1"/>
</dbReference>
<feature type="region of interest" description="Disordered" evidence="5">
    <location>
        <begin position="939"/>
        <end position="961"/>
    </location>
</feature>
<dbReference type="eggNOG" id="ENOG502QTIS">
    <property type="taxonomic scope" value="Eukaryota"/>
</dbReference>
<gene>
    <name evidence="7" type="ORF">AMSG_06350</name>
</gene>
<feature type="repeat" description="WD" evidence="3">
    <location>
        <begin position="492"/>
        <end position="524"/>
    </location>
</feature>
<feature type="repeat" description="WD" evidence="3">
    <location>
        <begin position="367"/>
        <end position="408"/>
    </location>
</feature>
<reference evidence="7 8" key="1">
    <citation type="submission" date="2010-05" db="EMBL/GenBank/DDBJ databases">
        <title>The Genome Sequence of Thecamonas trahens ATCC 50062.</title>
        <authorList>
            <consortium name="The Broad Institute Genome Sequencing Platform"/>
            <person name="Russ C."/>
            <person name="Cuomo C."/>
            <person name="Shea T."/>
            <person name="Young S.K."/>
            <person name="Zeng Q."/>
            <person name="Koehrsen M."/>
            <person name="Haas B."/>
            <person name="Borodovsky M."/>
            <person name="Guigo R."/>
            <person name="Alvarado L."/>
            <person name="Berlin A."/>
            <person name="Bochicchio J."/>
            <person name="Borenstein D."/>
            <person name="Chapman S."/>
            <person name="Chen Z."/>
            <person name="Freedman E."/>
            <person name="Gellesch M."/>
            <person name="Goldberg J."/>
            <person name="Griggs A."/>
            <person name="Gujja S."/>
            <person name="Heilman E."/>
            <person name="Heiman D."/>
            <person name="Hepburn T."/>
            <person name="Howarth C."/>
            <person name="Jen D."/>
            <person name="Larson L."/>
            <person name="Mehta T."/>
            <person name="Park D."/>
            <person name="Pearson M."/>
            <person name="Roberts A."/>
            <person name="Saif S."/>
            <person name="Shenoy N."/>
            <person name="Sisk P."/>
            <person name="Stolte C."/>
            <person name="Sykes S."/>
            <person name="Thomson T."/>
            <person name="Walk T."/>
            <person name="White J."/>
            <person name="Yandava C."/>
            <person name="Burger G."/>
            <person name="Gray M.W."/>
            <person name="Holland P.W.H."/>
            <person name="King N."/>
            <person name="Lang F.B.F."/>
            <person name="Roger A.J."/>
            <person name="Ruiz-Trillo I."/>
            <person name="Lander E."/>
            <person name="Nusbaum C."/>
        </authorList>
    </citation>
    <scope>NUCLEOTIDE SEQUENCE [LARGE SCALE GENOMIC DNA]</scope>
    <source>
        <strain evidence="7 8">ATCC 50062</strain>
    </source>
</reference>
<dbReference type="Gene3D" id="1.10.287.1490">
    <property type="match status" value="1"/>
</dbReference>
<dbReference type="PROSITE" id="PS50082">
    <property type="entry name" value="WD_REPEATS_2"/>
    <property type="match status" value="2"/>
</dbReference>
<dbReference type="Gene3D" id="2.130.10.10">
    <property type="entry name" value="YVTN repeat-like/Quinoprotein amine dehydrogenase"/>
    <property type="match status" value="2"/>
</dbReference>
<feature type="compositionally biased region" description="Low complexity" evidence="5">
    <location>
        <begin position="1280"/>
        <end position="1295"/>
    </location>
</feature>
<evidence type="ECO:0000256" key="4">
    <source>
        <dbReference type="SAM" id="Coils"/>
    </source>
</evidence>
<dbReference type="InterPro" id="IPR052993">
    <property type="entry name" value="CFA-57"/>
</dbReference>
<evidence type="ECO:0000313" key="8">
    <source>
        <dbReference type="Proteomes" id="UP000054408"/>
    </source>
</evidence>
<keyword evidence="1 3" id="KW-0853">WD repeat</keyword>
<dbReference type="SUPFAM" id="SSF50978">
    <property type="entry name" value="WD40 repeat-like"/>
    <property type="match status" value="1"/>
</dbReference>
<evidence type="ECO:0000256" key="5">
    <source>
        <dbReference type="SAM" id="MobiDB-lite"/>
    </source>
</evidence>
<dbReference type="EMBL" id="GL349460">
    <property type="protein sequence ID" value="KNC50206.1"/>
    <property type="molecule type" value="Genomic_DNA"/>
</dbReference>
<keyword evidence="4" id="KW-0175">Coiled coil</keyword>
<feature type="region of interest" description="Disordered" evidence="5">
    <location>
        <begin position="1194"/>
        <end position="1295"/>
    </location>
</feature>
<dbReference type="STRING" id="461836.A0A0L0DDL5"/>
<evidence type="ECO:0000256" key="1">
    <source>
        <dbReference type="ARBA" id="ARBA00022574"/>
    </source>
</evidence>
<organism evidence="7 8">
    <name type="scientific">Thecamonas trahens ATCC 50062</name>
    <dbReference type="NCBI Taxonomy" id="461836"/>
    <lineage>
        <taxon>Eukaryota</taxon>
        <taxon>Apusozoa</taxon>
        <taxon>Apusomonadida</taxon>
        <taxon>Apusomonadidae</taxon>
        <taxon>Thecamonas</taxon>
    </lineage>
</organism>
<evidence type="ECO:0000256" key="2">
    <source>
        <dbReference type="ARBA" id="ARBA00022737"/>
    </source>
</evidence>
<evidence type="ECO:0000313" key="7">
    <source>
        <dbReference type="EMBL" id="KNC50206.1"/>
    </source>
</evidence>
<feature type="compositionally biased region" description="Polar residues" evidence="5">
    <location>
        <begin position="1242"/>
        <end position="1252"/>
    </location>
</feature>
<dbReference type="InterPro" id="IPR015943">
    <property type="entry name" value="WD40/YVTN_repeat-like_dom_sf"/>
</dbReference>
<dbReference type="InterPro" id="IPR001680">
    <property type="entry name" value="WD40_rpt"/>
</dbReference>
<dbReference type="InterPro" id="IPR036322">
    <property type="entry name" value="WD40_repeat_dom_sf"/>
</dbReference>
<dbReference type="OrthoDB" id="10251741at2759"/>
<dbReference type="Proteomes" id="UP000054408">
    <property type="component" value="Unassembled WGS sequence"/>
</dbReference>
<feature type="coiled-coil region" evidence="4">
    <location>
        <begin position="776"/>
        <end position="886"/>
    </location>
</feature>
<feature type="compositionally biased region" description="Low complexity" evidence="5">
    <location>
        <begin position="1208"/>
        <end position="1229"/>
    </location>
</feature>
<protein>
    <submittedName>
        <fullName evidence="7">WD repeat domain 65</fullName>
    </submittedName>
</protein>
<keyword evidence="2" id="KW-0677">Repeat</keyword>
<dbReference type="InterPro" id="IPR055442">
    <property type="entry name" value="Beta-prop_EML-like_2nd"/>
</dbReference>
<evidence type="ECO:0000256" key="3">
    <source>
        <dbReference type="PROSITE-ProRule" id="PRU00221"/>
    </source>
</evidence>
<dbReference type="GeneID" id="25565530"/>
<sequence length="1295" mass="143818">MERVGGHTFGLRGDVAGNVGILNDGRVVYPVGSNIVLHKRGSETSPSGESGSSQAFVVREASSQGGGITAMAAPLTGDSPKRSERLIAVAERGSPPVVYVYDLSYTHKGKKPRVFVGNNIESDSFVWVAFDAAQKAMITLSGAPDFVLSYWQLDKPSAPPRASVPVTTTGSETATMASFHPTKSDMVVVSGANLVKMFKLHKEGSFRNMGPSLGSGPTKVELGKYLCHAWLNDETLVLGTELGKIAAVVNSELVTASLPCSPYHKMEAVPIFSIVPFSKGFVIGTEGGRIVIYEAEAPSSGSELVSRGFSDVASLELPSHKAVNHMVIGGPSDSDLVVTTTASQLYILPEFSTYLVRDELAFVPVSASFHASVITGLDTCVRKPLVATCSPDRSVRIWNYMSKTLVVAAHFNEEAHSVALHPSGHMLLVGFSDKLRLMNVLVDSLETVHEFPVCRSCKEVRFSHGGQYFAAARENNFIHLYNTYTFECFAVLSGHDGRVRSIQWTPDDCHILSAGQDGAIYKWDFVGETVRGEVHVRKICSYSSAALAPNGNLVYAAGSDRLLKEITVDGREVHELDTGGTTYTNVLVAPSNRMMFVGTEDGTVRALKYPSPTGEYHEVAFHAEGVTRMALSFDERWLFSAGADGSLFVAEVHDSGALGSALGSGGAGSGPSSAVESGLGTGVVGLGLGGGGGRGLAGTAPEMQLDFATEVLVTPDMLKAKDDAYAQLQHTLKTERTTWEFHVRNMKEERNNMEKELHLKYQHTNDELREITFAMRLEKDQQMQHYEEQIHILKENFRRELEKVRKEQGDIALASHRKYEQLEAQMHRQAELFEKEKERLQQDLQEASLDLQARHQAAMQEKEEALAKLEQKMKQRELEYMETRRQIEEDADQEIQERIQFFKDQIDDRDNRILKLKGLVGVMRKEFTQLNKAIDDQHVKTQQAEDRANANRTETESAKKQIDDLQKEIDERNDTIKDKENRIHELKKKNQELEKFKFVLEYKNKELNKQLEPRDAQINEQIKQINQMDAELEKYYKNNITLKLTVENLELKVKALEKEISHMRSRLTDAHAVTKRFRTDLHETVQFIQDPKKLKERVKKLYQKHVTLHVEEARVDVDIQRENNRQREYLERSVASLKRKLNKDAQLHRADSARVMQENVALIKEINELRREIKQLRAHNRSVRSFGASHHPYGASFAGTDNGPPPSASASSLGASTPAARSRATAADAAGRRKLRRGMSPGSLTARKQQQMHAHPPHSSAGSAAAAAEPVTGLPPVAPRSQQSVRSSWSRGSNQ</sequence>
<feature type="compositionally biased region" description="Low complexity" evidence="5">
    <location>
        <begin position="1253"/>
        <end position="1270"/>
    </location>
</feature>
<dbReference type="PANTHER" id="PTHR32215">
    <property type="entry name" value="CILIA- AND FLAGELLA-ASSOCIATED PROTEIN 57"/>
    <property type="match status" value="1"/>
</dbReference>
<dbReference type="PROSITE" id="PS50294">
    <property type="entry name" value="WD_REPEATS_REGION"/>
    <property type="match status" value="1"/>
</dbReference>
<dbReference type="OMA" id="FPHCNAV"/>
<accession>A0A0L0DDL5</accession>
<dbReference type="PANTHER" id="PTHR32215:SF0">
    <property type="entry name" value="CILIA- AND FLAGELLA-ASSOCIATED PROTEIN 57"/>
    <property type="match status" value="1"/>
</dbReference>
<feature type="domain" description="EML-like second beta-propeller" evidence="6">
    <location>
        <begin position="375"/>
        <end position="648"/>
    </location>
</feature>
<dbReference type="SUPFAM" id="SSF82171">
    <property type="entry name" value="DPP6 N-terminal domain-like"/>
    <property type="match status" value="1"/>
</dbReference>
<evidence type="ECO:0000259" key="6">
    <source>
        <dbReference type="Pfam" id="PF23414"/>
    </source>
</evidence>
<proteinExistence type="predicted"/>
<dbReference type="Pfam" id="PF23414">
    <property type="entry name" value="Beta-prop_EML_2"/>
    <property type="match status" value="1"/>
</dbReference>
<keyword evidence="8" id="KW-1185">Reference proteome</keyword>
<feature type="coiled-coil region" evidence="4">
    <location>
        <begin position="1152"/>
        <end position="1179"/>
    </location>
</feature>